<feature type="chain" id="PRO_5047495121" evidence="1">
    <location>
        <begin position="22"/>
        <end position="284"/>
    </location>
</feature>
<dbReference type="Pfam" id="PF01497">
    <property type="entry name" value="Peripla_BP_2"/>
    <property type="match status" value="1"/>
</dbReference>
<keyword evidence="1" id="KW-0732">Signal</keyword>
<evidence type="ECO:0000313" key="3">
    <source>
        <dbReference type="EMBL" id="MDY0744196.1"/>
    </source>
</evidence>
<keyword evidence="4" id="KW-1185">Reference proteome</keyword>
<protein>
    <submittedName>
        <fullName evidence="3">ABC transporter substrate-binding protein</fullName>
    </submittedName>
</protein>
<feature type="signal peptide" evidence="1">
    <location>
        <begin position="1"/>
        <end position="21"/>
    </location>
</feature>
<dbReference type="InterPro" id="IPR002491">
    <property type="entry name" value="ABC_transptr_periplasmic_BD"/>
</dbReference>
<dbReference type="PROSITE" id="PS50983">
    <property type="entry name" value="FE_B12_PBP"/>
    <property type="match status" value="1"/>
</dbReference>
<dbReference type="Proteomes" id="UP001285263">
    <property type="component" value="Unassembled WGS sequence"/>
</dbReference>
<evidence type="ECO:0000259" key="2">
    <source>
        <dbReference type="PROSITE" id="PS50983"/>
    </source>
</evidence>
<reference evidence="3 4" key="1">
    <citation type="submission" date="2023-11" db="EMBL/GenBank/DDBJ databases">
        <title>Paucibacter sp. nov., isolated from fresh soil in Korea.</title>
        <authorList>
            <person name="Le N.T.T."/>
        </authorList>
    </citation>
    <scope>NUCLEOTIDE SEQUENCE [LARGE SCALE GENOMIC DNA]</scope>
    <source>
        <strain evidence="3 4">R3-3</strain>
    </source>
</reference>
<evidence type="ECO:0000256" key="1">
    <source>
        <dbReference type="SAM" id="SignalP"/>
    </source>
</evidence>
<dbReference type="InterPro" id="IPR050902">
    <property type="entry name" value="ABC_Transporter_SBP"/>
</dbReference>
<dbReference type="EMBL" id="JAXCLA010000002">
    <property type="protein sequence ID" value="MDY0744196.1"/>
    <property type="molecule type" value="Genomic_DNA"/>
</dbReference>
<evidence type="ECO:0000313" key="4">
    <source>
        <dbReference type="Proteomes" id="UP001285263"/>
    </source>
</evidence>
<organism evidence="3 4">
    <name type="scientific">Roseateles agri</name>
    <dbReference type="NCBI Taxonomy" id="3098619"/>
    <lineage>
        <taxon>Bacteria</taxon>
        <taxon>Pseudomonadati</taxon>
        <taxon>Pseudomonadota</taxon>
        <taxon>Betaproteobacteria</taxon>
        <taxon>Burkholderiales</taxon>
        <taxon>Sphaerotilaceae</taxon>
        <taxon>Roseateles</taxon>
    </lineage>
</organism>
<dbReference type="RefSeq" id="WP_320422096.1">
    <property type="nucleotide sequence ID" value="NZ_JAXCLA010000002.1"/>
</dbReference>
<name>A0ABU5DEG5_9BURK</name>
<dbReference type="SUPFAM" id="SSF53807">
    <property type="entry name" value="Helical backbone' metal receptor"/>
    <property type="match status" value="1"/>
</dbReference>
<proteinExistence type="predicted"/>
<dbReference type="PANTHER" id="PTHR30535">
    <property type="entry name" value="VITAMIN B12-BINDING PROTEIN"/>
    <property type="match status" value="1"/>
</dbReference>
<dbReference type="Gene3D" id="3.40.50.1980">
    <property type="entry name" value="Nitrogenase molybdenum iron protein domain"/>
    <property type="match status" value="2"/>
</dbReference>
<accession>A0ABU5DEG5</accession>
<comment type="caution">
    <text evidence="3">The sequence shown here is derived from an EMBL/GenBank/DDBJ whole genome shotgun (WGS) entry which is preliminary data.</text>
</comment>
<sequence>MKRRQLLLTLSSLPLLHRAQAAASPVRLVSIGGALTELVYALDAQSLLVGVDTTSLYPAAARSLPNVGYARTLSAEGLLSLRPTLIIATEDAGPTAVLRQVEAAHVPLHTLRAEHRFEGLLERTRQLGELLDRRPAATALADQFSARWRTTQQQVAKASAGHAAPRVLFILSHAAGQVRIAGQNTAADAVIRYAGAVNALQDVDGYKPLTPEAVIATAPDAILTTDMSLDAGGGIDGILKLPGIAQTPAGRARRVVSQDALELLGFGPRLPQSVARLAQALHPA</sequence>
<dbReference type="PANTHER" id="PTHR30535:SF4">
    <property type="entry name" value="HEMIN-BINDING PERIPLASMIC PROTEIN HMUT"/>
    <property type="match status" value="1"/>
</dbReference>
<gene>
    <name evidence="3" type="ORF">SNE35_06750</name>
</gene>
<feature type="domain" description="Fe/B12 periplasmic-binding" evidence="2">
    <location>
        <begin position="27"/>
        <end position="284"/>
    </location>
</feature>